<organism evidence="1 2">
    <name type="scientific">Symbiodinium microadriaticum</name>
    <name type="common">Dinoflagellate</name>
    <name type="synonym">Zooxanthella microadriatica</name>
    <dbReference type="NCBI Taxonomy" id="2951"/>
    <lineage>
        <taxon>Eukaryota</taxon>
        <taxon>Sar</taxon>
        <taxon>Alveolata</taxon>
        <taxon>Dinophyceae</taxon>
        <taxon>Suessiales</taxon>
        <taxon>Symbiodiniaceae</taxon>
        <taxon>Symbiodinium</taxon>
    </lineage>
</organism>
<proteinExistence type="predicted"/>
<accession>A0A1Q9DI94</accession>
<dbReference type="AlphaFoldDB" id="A0A1Q9DI94"/>
<reference evidence="1 2" key="1">
    <citation type="submission" date="2016-02" db="EMBL/GenBank/DDBJ databases">
        <title>Genome analysis of coral dinoflagellate symbionts highlights evolutionary adaptations to a symbiotic lifestyle.</title>
        <authorList>
            <person name="Aranda M."/>
            <person name="Li Y."/>
            <person name="Liew Y.J."/>
            <person name="Baumgarten S."/>
            <person name="Simakov O."/>
            <person name="Wilson M."/>
            <person name="Piel J."/>
            <person name="Ashoor H."/>
            <person name="Bougouffa S."/>
            <person name="Bajic V.B."/>
            <person name="Ryu T."/>
            <person name="Ravasi T."/>
            <person name="Bayer T."/>
            <person name="Micklem G."/>
            <person name="Kim H."/>
            <person name="Bhak J."/>
            <person name="Lajeunesse T.C."/>
            <person name="Voolstra C.R."/>
        </authorList>
    </citation>
    <scope>NUCLEOTIDE SEQUENCE [LARGE SCALE GENOMIC DNA]</scope>
    <source>
        <strain evidence="1 2">CCMP2467</strain>
    </source>
</reference>
<dbReference type="EMBL" id="LSRX01000524">
    <property type="protein sequence ID" value="OLP94876.1"/>
    <property type="molecule type" value="Genomic_DNA"/>
</dbReference>
<name>A0A1Q9DI94_SYMMI</name>
<comment type="caution">
    <text evidence="1">The sequence shown here is derived from an EMBL/GenBank/DDBJ whole genome shotgun (WGS) entry which is preliminary data.</text>
</comment>
<gene>
    <name evidence="1" type="ORF">AK812_SmicGene23060</name>
</gene>
<dbReference type="Proteomes" id="UP000186817">
    <property type="component" value="Unassembled WGS sequence"/>
</dbReference>
<dbReference type="OrthoDB" id="426377at2759"/>
<dbReference type="SUPFAM" id="SSF56219">
    <property type="entry name" value="DNase I-like"/>
    <property type="match status" value="1"/>
</dbReference>
<evidence type="ECO:0000313" key="2">
    <source>
        <dbReference type="Proteomes" id="UP000186817"/>
    </source>
</evidence>
<dbReference type="Gene3D" id="3.60.10.10">
    <property type="entry name" value="Endonuclease/exonuclease/phosphatase"/>
    <property type="match status" value="1"/>
</dbReference>
<evidence type="ECO:0000313" key="1">
    <source>
        <dbReference type="EMBL" id="OLP94876.1"/>
    </source>
</evidence>
<dbReference type="InterPro" id="IPR036691">
    <property type="entry name" value="Endo/exonu/phosph_ase_sf"/>
</dbReference>
<sequence>MVSVCVAVLRVFVSRILRRDDFSNDEEETAGLLHDAWTANQVHRTHGWVALGDFNGPPPTNDDSDSACGHLFRSWGGYAVTDGKPTRWEGSQAIDWFIAGANTALQWEWQIRHTALSDHIPIRASLVRQLYEFRNLTAKAVQRDEQELTPAMLSALCREEIGVTKGSRESLEKSQKQKTCTEWRNRLKDPSLQGLSRWLRGKDQDPAGVVVFDDLGDALDSHEVTDKINRHWRRVWAEQRQVESPTPDAIAATLVQDFGSPVAASWSEWSEQDLRVALAEASGSAGTDSPLLAPWGGAHLVPSDTTMASMWHLAPSTSYGEFSENSQNSCQSPAFCRGLPADKRDVGVLTSVRQRLSHKAREWLDSNLPTEIGSRAGAAAGAEDLASELQDALVCNGGFLASLE</sequence>
<evidence type="ECO:0008006" key="3">
    <source>
        <dbReference type="Google" id="ProtNLM"/>
    </source>
</evidence>
<protein>
    <recommendedName>
        <fullName evidence="3">Endonuclease/exonuclease/phosphatase domain-containing protein</fullName>
    </recommendedName>
</protein>
<keyword evidence="2" id="KW-1185">Reference proteome</keyword>